<proteinExistence type="predicted"/>
<sequence>MNLLFITRRIESVHPLAGFAASWVKEFAQQLSADGGRLDVITWQEGSAEGLSENVKVYASHGMREIGRIRHTRLIRLIRFIGLMVRLVPKSDVVFAHQHPIYAIIAAPFAKFFRKRLYLWYVHKHVDLKLRIATALCDGIVTASKESFRLKAHTPVSVVGHGIDTGYFKPAEDSSASIEFKIISVGRISPVKGHETLIDAMQIINRRSPHATLTIIGGPGLPAHQAYFEELQRLVREKGLAGVIEFAGPRAHADVVSVYQGADAFVNVSDTGSMDKAVLEACACGVPVVTSNEAFKEFLGAVDSHLYTEKRPAAVAAALERIIAMPLAARHQLGGILRAAVVRDHDLKRLVAKVLDVIQGDL</sequence>
<organism evidence="1 2">
    <name type="scientific">Candidatus Uhrbacteria bacterium RIFCSPHIGHO2_12_FULL_54_23</name>
    <dbReference type="NCBI Taxonomy" id="1802397"/>
    <lineage>
        <taxon>Bacteria</taxon>
        <taxon>Candidatus Uhriibacteriota</taxon>
    </lineage>
</organism>
<name>A0A1F7UFY1_9BACT</name>
<evidence type="ECO:0000313" key="1">
    <source>
        <dbReference type="EMBL" id="OGL77182.1"/>
    </source>
</evidence>
<comment type="caution">
    <text evidence="1">The sequence shown here is derived from an EMBL/GenBank/DDBJ whole genome shotgun (WGS) entry which is preliminary data.</text>
</comment>
<dbReference type="CDD" id="cd03801">
    <property type="entry name" value="GT4_PimA-like"/>
    <property type="match status" value="1"/>
</dbReference>
<gene>
    <name evidence="1" type="ORF">A3J43_00150</name>
</gene>
<dbReference type="SUPFAM" id="SSF53756">
    <property type="entry name" value="UDP-Glycosyltransferase/glycogen phosphorylase"/>
    <property type="match status" value="1"/>
</dbReference>
<dbReference type="PANTHER" id="PTHR45947:SF3">
    <property type="entry name" value="SULFOQUINOVOSYL TRANSFERASE SQD2"/>
    <property type="match status" value="1"/>
</dbReference>
<evidence type="ECO:0000313" key="2">
    <source>
        <dbReference type="Proteomes" id="UP000176604"/>
    </source>
</evidence>
<dbReference type="PANTHER" id="PTHR45947">
    <property type="entry name" value="SULFOQUINOVOSYL TRANSFERASE SQD2"/>
    <property type="match status" value="1"/>
</dbReference>
<dbReference type="Proteomes" id="UP000176604">
    <property type="component" value="Unassembled WGS sequence"/>
</dbReference>
<dbReference type="EMBL" id="MGEF01000064">
    <property type="protein sequence ID" value="OGL77182.1"/>
    <property type="molecule type" value="Genomic_DNA"/>
</dbReference>
<accession>A0A1F7UFY1</accession>
<reference evidence="1 2" key="1">
    <citation type="journal article" date="2016" name="Nat. Commun.">
        <title>Thousands of microbial genomes shed light on interconnected biogeochemical processes in an aquifer system.</title>
        <authorList>
            <person name="Anantharaman K."/>
            <person name="Brown C.T."/>
            <person name="Hug L.A."/>
            <person name="Sharon I."/>
            <person name="Castelle C.J."/>
            <person name="Probst A.J."/>
            <person name="Thomas B.C."/>
            <person name="Singh A."/>
            <person name="Wilkins M.J."/>
            <person name="Karaoz U."/>
            <person name="Brodie E.L."/>
            <person name="Williams K.H."/>
            <person name="Hubbard S.S."/>
            <person name="Banfield J.F."/>
        </authorList>
    </citation>
    <scope>NUCLEOTIDE SEQUENCE [LARGE SCALE GENOMIC DNA]</scope>
</reference>
<dbReference type="InterPro" id="IPR050194">
    <property type="entry name" value="Glycosyltransferase_grp1"/>
</dbReference>
<dbReference type="AlphaFoldDB" id="A0A1F7UFY1"/>
<dbReference type="Pfam" id="PF13692">
    <property type="entry name" value="Glyco_trans_1_4"/>
    <property type="match status" value="1"/>
</dbReference>
<protein>
    <submittedName>
        <fullName evidence="1">Uncharacterized protein</fullName>
    </submittedName>
</protein>
<dbReference type="Gene3D" id="3.40.50.2000">
    <property type="entry name" value="Glycogen Phosphorylase B"/>
    <property type="match status" value="2"/>
</dbReference>
<dbReference type="STRING" id="1802397.A3J43_00150"/>
<dbReference type="GO" id="GO:0016757">
    <property type="term" value="F:glycosyltransferase activity"/>
    <property type="evidence" value="ECO:0007669"/>
    <property type="project" value="TreeGrafter"/>
</dbReference>